<feature type="transmembrane region" description="Helical" evidence="1">
    <location>
        <begin position="9"/>
        <end position="27"/>
    </location>
</feature>
<evidence type="ECO:0000313" key="3">
    <source>
        <dbReference type="Proteomes" id="UP001445076"/>
    </source>
</evidence>
<reference evidence="2 3" key="1">
    <citation type="journal article" date="2024" name="BMC Genomics">
        <title>Genome assembly of redclaw crayfish (Cherax quadricarinatus) provides insights into its immune adaptation and hypoxia tolerance.</title>
        <authorList>
            <person name="Liu Z."/>
            <person name="Zheng J."/>
            <person name="Li H."/>
            <person name="Fang K."/>
            <person name="Wang S."/>
            <person name="He J."/>
            <person name="Zhou D."/>
            <person name="Weng S."/>
            <person name="Chi M."/>
            <person name="Gu Z."/>
            <person name="He J."/>
            <person name="Li F."/>
            <person name="Wang M."/>
        </authorList>
    </citation>
    <scope>NUCLEOTIDE SEQUENCE [LARGE SCALE GENOMIC DNA]</scope>
    <source>
        <strain evidence="2">ZL_2023a</strain>
    </source>
</reference>
<dbReference type="InterPro" id="IPR026913">
    <property type="entry name" value="METTL24"/>
</dbReference>
<name>A0AAW0WKK0_CHEQU</name>
<organism evidence="2 3">
    <name type="scientific">Cherax quadricarinatus</name>
    <name type="common">Australian red claw crayfish</name>
    <dbReference type="NCBI Taxonomy" id="27406"/>
    <lineage>
        <taxon>Eukaryota</taxon>
        <taxon>Metazoa</taxon>
        <taxon>Ecdysozoa</taxon>
        <taxon>Arthropoda</taxon>
        <taxon>Crustacea</taxon>
        <taxon>Multicrustacea</taxon>
        <taxon>Malacostraca</taxon>
        <taxon>Eumalacostraca</taxon>
        <taxon>Eucarida</taxon>
        <taxon>Decapoda</taxon>
        <taxon>Pleocyemata</taxon>
        <taxon>Astacidea</taxon>
        <taxon>Parastacoidea</taxon>
        <taxon>Parastacidae</taxon>
        <taxon>Cherax</taxon>
    </lineage>
</organism>
<dbReference type="AlphaFoldDB" id="A0AAW0WKK0"/>
<comment type="caution">
    <text evidence="2">The sequence shown here is derived from an EMBL/GenBank/DDBJ whole genome shotgun (WGS) entry which is preliminary data.</text>
</comment>
<dbReference type="Proteomes" id="UP001445076">
    <property type="component" value="Unassembled WGS sequence"/>
</dbReference>
<keyword evidence="1" id="KW-0472">Membrane</keyword>
<proteinExistence type="predicted"/>
<keyword evidence="1" id="KW-0812">Transmembrane</keyword>
<accession>A0AAW0WKK0</accession>
<sequence length="243" mass="28114">MLREKKKALWKIIIVVLIFVNCAMVLLKDDNAFVLYERLLSTSSSRGDMVAWARAAVNSCNIEPLPNITVFFKYLNQTEYPCKNLVYSFDPTMDMKEHKRSPNITFLKLGIGNSARNFSRGKVDTLGGIIKKLGHVGRRIDYLKLDIEGMEVETLEEVFKNQPELLTNVTHLGVEIHPGKYNGANTTQPTNIFNRLWKTFQYLGCLEFQLLYWAYNPYPSYSMWKGIKQSCCYEIVWVRPPPR</sequence>
<evidence type="ECO:0000313" key="2">
    <source>
        <dbReference type="EMBL" id="KAK8732641.1"/>
    </source>
</evidence>
<dbReference type="PANTHER" id="PTHR32026:SF10">
    <property type="entry name" value="METHYLTRANSFERASE-LIKE PROTEIN 24-RELATED"/>
    <property type="match status" value="1"/>
</dbReference>
<dbReference type="InterPro" id="IPR029063">
    <property type="entry name" value="SAM-dependent_MTases_sf"/>
</dbReference>
<keyword evidence="1" id="KW-1133">Transmembrane helix</keyword>
<evidence type="ECO:0000256" key="1">
    <source>
        <dbReference type="SAM" id="Phobius"/>
    </source>
</evidence>
<dbReference type="PANTHER" id="PTHR32026">
    <property type="entry name" value="METHYLTRANSFERASE-LIKE PROTEIN 24"/>
    <property type="match status" value="1"/>
</dbReference>
<dbReference type="SUPFAM" id="SSF53335">
    <property type="entry name" value="S-adenosyl-L-methionine-dependent methyltransferases"/>
    <property type="match status" value="1"/>
</dbReference>
<evidence type="ECO:0008006" key="4">
    <source>
        <dbReference type="Google" id="ProtNLM"/>
    </source>
</evidence>
<gene>
    <name evidence="2" type="ORF">OTU49_006861</name>
</gene>
<keyword evidence="3" id="KW-1185">Reference proteome</keyword>
<protein>
    <recommendedName>
        <fullName evidence="4">Methyltransferase domain-containing protein</fullName>
    </recommendedName>
</protein>
<dbReference type="EMBL" id="JARKIK010000056">
    <property type="protein sequence ID" value="KAK8732641.1"/>
    <property type="molecule type" value="Genomic_DNA"/>
</dbReference>